<dbReference type="PROSITE" id="PS51475">
    <property type="entry name" value="PROTEASOME_ALPHA_2"/>
    <property type="match status" value="1"/>
</dbReference>
<dbReference type="InterPro" id="IPR001353">
    <property type="entry name" value="Proteasome_sua/b"/>
</dbReference>
<evidence type="ECO:0000256" key="4">
    <source>
        <dbReference type="ARBA" id="ARBA00022942"/>
    </source>
</evidence>
<proteinExistence type="inferred from homology"/>
<dbReference type="InterPro" id="IPR050115">
    <property type="entry name" value="Proteasome_alpha"/>
</dbReference>
<dbReference type="AlphaFoldDB" id="A0A8D0W8K3"/>
<comment type="similarity">
    <text evidence="6">Belongs to the peptidase T1A family.</text>
</comment>
<dbReference type="Ensembl" id="ENSSSCT00045001307.1">
    <property type="protein sequence ID" value="ENSSSCP00045000744.1"/>
    <property type="gene ID" value="ENSSSCG00045000881.1"/>
</dbReference>
<sequence>MSYDRAITVFSPDGHLFQVEYAQEAVKKGSTAVGVRGRDIVVLGVEKKSVARLQDERTVRKICALDDNVCMAFAGLTADARIVINRARVECQSHRLTVEDPVTVEYITRYIASLKQRYTQSNGRRPFGISALIVGFDFDGTPRLYQTDPSGTYHAWKANAIGRGAKSVREFLEKNYTDEAIETDGLTIKLVIKALLEVSARLGSGQDGEDARALAVELGLGGGTAWTGQLGWTWGCWRVKAKQHRGCAWEARLGPGCRVRRIPAVQDGPSSAENLANGRAAGTQAVGGVGAGLPTAFQGRLSPLGLELILTPFTPVPGGAVRRQKH</sequence>
<name>A0A8D0W8K3_PIG</name>
<dbReference type="GO" id="GO:0005829">
    <property type="term" value="C:cytosol"/>
    <property type="evidence" value="ECO:0007669"/>
    <property type="project" value="UniProtKB-ARBA"/>
</dbReference>
<dbReference type="Proteomes" id="UP000694728">
    <property type="component" value="Unplaced"/>
</dbReference>
<dbReference type="Ensembl" id="ENSSSCT00030038971.1">
    <property type="protein sequence ID" value="ENSSSCP00030017931.1"/>
    <property type="gene ID" value="ENSSSCG00030027862.1"/>
</dbReference>
<dbReference type="PANTHER" id="PTHR11599">
    <property type="entry name" value="PROTEASOME SUBUNIT ALPHA/BETA"/>
    <property type="match status" value="1"/>
</dbReference>
<organism evidence="8 10">
    <name type="scientific">Sus scrofa</name>
    <name type="common">Pig</name>
    <dbReference type="NCBI Taxonomy" id="9823"/>
    <lineage>
        <taxon>Eukaryota</taxon>
        <taxon>Metazoa</taxon>
        <taxon>Chordata</taxon>
        <taxon>Craniata</taxon>
        <taxon>Vertebrata</taxon>
        <taxon>Euteleostomi</taxon>
        <taxon>Mammalia</taxon>
        <taxon>Eutheria</taxon>
        <taxon>Laurasiatheria</taxon>
        <taxon>Artiodactyla</taxon>
        <taxon>Suina</taxon>
        <taxon>Suidae</taxon>
        <taxon>Sus</taxon>
    </lineage>
</organism>
<dbReference type="InterPro" id="IPR023332">
    <property type="entry name" value="Proteasome_alpha-type"/>
</dbReference>
<dbReference type="Pfam" id="PF10584">
    <property type="entry name" value="Proteasome_A_N"/>
    <property type="match status" value="1"/>
</dbReference>
<evidence type="ECO:0000313" key="9">
    <source>
        <dbReference type="Ensembl" id="ENSSSCP00045000744.1"/>
    </source>
</evidence>
<comment type="subcellular location">
    <subcellularLocation>
        <location evidence="2">Cytoplasm</location>
    </subcellularLocation>
</comment>
<feature type="domain" description="Proteasome alpha-type subunits" evidence="7">
    <location>
        <begin position="3"/>
        <end position="25"/>
    </location>
</feature>
<evidence type="ECO:0000256" key="3">
    <source>
        <dbReference type="ARBA" id="ARBA00022490"/>
    </source>
</evidence>
<dbReference type="Pfam" id="PF00227">
    <property type="entry name" value="Proteasome"/>
    <property type="match status" value="1"/>
</dbReference>
<reference evidence="8" key="1">
    <citation type="submission" date="2025-05" db="UniProtKB">
        <authorList>
            <consortium name="Ensembl"/>
        </authorList>
    </citation>
    <scope>IDENTIFICATION</scope>
</reference>
<evidence type="ECO:0000313" key="8">
    <source>
        <dbReference type="Ensembl" id="ENSSSCP00030017931.1"/>
    </source>
</evidence>
<dbReference type="InterPro" id="IPR029055">
    <property type="entry name" value="Ntn_hydrolases_N"/>
</dbReference>
<comment type="subunit">
    <text evidence="5">The 26S proteasome consists of a 20S proteasome core and two 19S regulatory subunits. The 20S proteasome core is composed of 28 subunits that are arranged in four stacked rings, resulting in a barrel-shaped structure. The two end rings are each formed by seven alpha subunits, and the two central rings are each formed by seven beta subunits. The catalytic chamber with the active sites is on the inside of the barrel.</text>
</comment>
<keyword evidence="3" id="KW-0963">Cytoplasm</keyword>
<evidence type="ECO:0000259" key="7">
    <source>
        <dbReference type="PROSITE" id="PS00388"/>
    </source>
</evidence>
<evidence type="ECO:0000256" key="6">
    <source>
        <dbReference type="PROSITE-ProRule" id="PRU00808"/>
    </source>
</evidence>
<dbReference type="GO" id="GO:0019773">
    <property type="term" value="C:proteasome core complex, alpha-subunit complex"/>
    <property type="evidence" value="ECO:0007669"/>
    <property type="project" value="UniProtKB-UniRule"/>
</dbReference>
<accession>A0A8D0W8K3</accession>
<dbReference type="SMART" id="SM00948">
    <property type="entry name" value="Proteasome_A_N"/>
    <property type="match status" value="1"/>
</dbReference>
<protein>
    <submittedName>
        <fullName evidence="8">Proteasome 20S subunit alpha 7</fullName>
    </submittedName>
</protein>
<dbReference type="NCBIfam" id="NF003075">
    <property type="entry name" value="PRK03996.1"/>
    <property type="match status" value="1"/>
</dbReference>
<dbReference type="InterPro" id="IPR000426">
    <property type="entry name" value="Proteasome_asu_N"/>
</dbReference>
<dbReference type="CDD" id="cd03755">
    <property type="entry name" value="proteasome_alpha_type_7"/>
    <property type="match status" value="1"/>
</dbReference>
<comment type="function">
    <text evidence="1">The proteasome is a multicatalytic proteinase complex which is characterized by its ability to cleave peptides with Arg, Phe, Tyr, Leu, and Glu adjacent to the leaving group at neutral or slightly basic pH. The proteasome has an ATP-dependent proteolytic activity.</text>
</comment>
<keyword evidence="4 6" id="KW-0647">Proteasome</keyword>
<evidence type="ECO:0000256" key="2">
    <source>
        <dbReference type="ARBA" id="ARBA00004496"/>
    </source>
</evidence>
<dbReference type="PROSITE" id="PS00388">
    <property type="entry name" value="PROTEASOME_ALPHA_1"/>
    <property type="match status" value="1"/>
</dbReference>
<evidence type="ECO:0000313" key="10">
    <source>
        <dbReference type="Proteomes" id="UP000694570"/>
    </source>
</evidence>
<evidence type="ECO:0000256" key="5">
    <source>
        <dbReference type="ARBA" id="ARBA00026071"/>
    </source>
</evidence>
<dbReference type="FunFam" id="3.60.20.10:FF:000004">
    <property type="entry name" value="Proteasome subunit alpha type-4"/>
    <property type="match status" value="1"/>
</dbReference>
<dbReference type="Gene3D" id="3.60.20.10">
    <property type="entry name" value="Glutamine Phosphoribosylpyrophosphate, subunit 1, domain 1"/>
    <property type="match status" value="1"/>
</dbReference>
<evidence type="ECO:0000256" key="1">
    <source>
        <dbReference type="ARBA" id="ARBA00002000"/>
    </source>
</evidence>
<dbReference type="Proteomes" id="UP000694570">
    <property type="component" value="Unplaced"/>
</dbReference>
<gene>
    <name evidence="9" type="primary">PSMA7</name>
</gene>
<dbReference type="GO" id="GO:0006511">
    <property type="term" value="P:ubiquitin-dependent protein catabolic process"/>
    <property type="evidence" value="ECO:0007669"/>
    <property type="project" value="InterPro"/>
</dbReference>
<dbReference type="SUPFAM" id="SSF56235">
    <property type="entry name" value="N-terminal nucleophile aminohydrolases (Ntn hydrolases)"/>
    <property type="match status" value="1"/>
</dbReference>